<name>A0A1H2Y419_9BACL</name>
<reference evidence="3 4" key="1">
    <citation type="submission" date="2016-10" db="EMBL/GenBank/DDBJ databases">
        <authorList>
            <person name="de Groot N.N."/>
        </authorList>
    </citation>
    <scope>NUCLEOTIDE SEQUENCE [LARGE SCALE GENOMIC DNA]</scope>
    <source>
        <strain evidence="3 4">DSM 45610</strain>
    </source>
</reference>
<dbReference type="Gene3D" id="3.40.50.300">
    <property type="entry name" value="P-loop containing nucleotide triphosphate hydrolases"/>
    <property type="match status" value="1"/>
</dbReference>
<sequence length="381" mass="42497">MDEAEGFVGLGGTEVIEQERWCEGCGVTLQTEDPEGQGYMPASALKREHMICRRCYRIRHYNELAPVEQDPSATLGLLEQIAQSEALVVQVIDLFDISGSWIPGIHRHIGNNPLLILGNKVDLFPKSIKHQRLKEWVQRAAKDLGVKPVDVVLTSAVKAVRMDTVAEAIEKYREGRDVFVIGTANAGKSTLINRLLKEFGGGEEAVTTSPYPGTTLDAISIPLGDGKHIVDMPGVVRKDRMSEWVDPKELKQITPDGEVKPKVYQLSEGQTLFFGGLTRFDFVEGNRQSFVCYFANALYIHRTKLEKASEVWDRHRGELLSPPKKPESMPKMVRHTFHIKAGKKQDIVISGLGWVSMGSEKAKVDVWAPEDVRVELRSAVI</sequence>
<evidence type="ECO:0000259" key="2">
    <source>
        <dbReference type="Pfam" id="PF21516"/>
    </source>
</evidence>
<evidence type="ECO:0000313" key="3">
    <source>
        <dbReference type="EMBL" id="SDW99329.1"/>
    </source>
</evidence>
<feature type="domain" description="NOA1/YqeH-like C-terminal" evidence="2">
    <location>
        <begin position="287"/>
        <end position="379"/>
    </location>
</feature>
<accession>A0A1H2Y419</accession>
<dbReference type="NCBIfam" id="TIGR03597">
    <property type="entry name" value="GTPase_YqeH"/>
    <property type="match status" value="1"/>
</dbReference>
<dbReference type="InterPro" id="IPR027417">
    <property type="entry name" value="P-loop_NTPase"/>
</dbReference>
<dbReference type="Pfam" id="PF01926">
    <property type="entry name" value="MMR_HSR1"/>
    <property type="match status" value="1"/>
</dbReference>
<evidence type="ECO:0000259" key="1">
    <source>
        <dbReference type="Pfam" id="PF01926"/>
    </source>
</evidence>
<evidence type="ECO:0000313" key="4">
    <source>
        <dbReference type="Proteomes" id="UP000198534"/>
    </source>
</evidence>
<dbReference type="Proteomes" id="UP000198534">
    <property type="component" value="Unassembled WGS sequence"/>
</dbReference>
<dbReference type="RefSeq" id="WP_342707316.1">
    <property type="nucleotide sequence ID" value="NZ_FNNQ01000008.1"/>
</dbReference>
<dbReference type="GO" id="GO:0005525">
    <property type="term" value="F:GTP binding"/>
    <property type="evidence" value="ECO:0007669"/>
    <property type="project" value="InterPro"/>
</dbReference>
<dbReference type="AlphaFoldDB" id="A0A1H2Y419"/>
<dbReference type="InterPro" id="IPR050896">
    <property type="entry name" value="Mito_lipid_metab_GTPase"/>
</dbReference>
<gene>
    <name evidence="3" type="ORF">SAMN05444487_108142</name>
</gene>
<dbReference type="PANTHER" id="PTHR46434">
    <property type="entry name" value="GENETIC INTERACTOR OF PROHIBITINS 3, MITOCHONDRIAL"/>
    <property type="match status" value="1"/>
</dbReference>
<feature type="domain" description="G" evidence="1">
    <location>
        <begin position="178"/>
        <end position="241"/>
    </location>
</feature>
<dbReference type="SUPFAM" id="SSF52540">
    <property type="entry name" value="P-loop containing nucleoside triphosphate hydrolases"/>
    <property type="match status" value="1"/>
</dbReference>
<dbReference type="InterPro" id="IPR006073">
    <property type="entry name" value="GTP-bd"/>
</dbReference>
<dbReference type="Pfam" id="PF21516">
    <property type="entry name" value="YqeH-like_C"/>
    <property type="match status" value="1"/>
</dbReference>
<dbReference type="EMBL" id="FNNQ01000008">
    <property type="protein sequence ID" value="SDW99329.1"/>
    <property type="molecule type" value="Genomic_DNA"/>
</dbReference>
<dbReference type="InterPro" id="IPR048422">
    <property type="entry name" value="NOA1/YqeH-like_C"/>
</dbReference>
<proteinExistence type="predicted"/>
<dbReference type="STRING" id="1048340.SAMN05444487_108142"/>
<organism evidence="3 4">
    <name type="scientific">Marininema mesophilum</name>
    <dbReference type="NCBI Taxonomy" id="1048340"/>
    <lineage>
        <taxon>Bacteria</taxon>
        <taxon>Bacillati</taxon>
        <taxon>Bacillota</taxon>
        <taxon>Bacilli</taxon>
        <taxon>Bacillales</taxon>
        <taxon>Thermoactinomycetaceae</taxon>
        <taxon>Marininema</taxon>
    </lineage>
</organism>
<dbReference type="PANTHER" id="PTHR46434:SF1">
    <property type="entry name" value="GENETIC INTERACTOR OF PROHIBITINS 3, MITOCHONDRIAL"/>
    <property type="match status" value="1"/>
</dbReference>
<protein>
    <submittedName>
        <fullName evidence="3">Uncharacterized protein</fullName>
    </submittedName>
</protein>
<keyword evidence="4" id="KW-1185">Reference proteome</keyword>
<dbReference type="CDD" id="cd01855">
    <property type="entry name" value="YqeH"/>
    <property type="match status" value="1"/>
</dbReference>
<dbReference type="InterPro" id="IPR019988">
    <property type="entry name" value="GTP-bd_ribosome_bgen_YqeH"/>
</dbReference>